<evidence type="ECO:0000313" key="1">
    <source>
        <dbReference type="EMBL" id="GBP73196.1"/>
    </source>
</evidence>
<comment type="caution">
    <text evidence="1">The sequence shown here is derived from an EMBL/GenBank/DDBJ whole genome shotgun (WGS) entry which is preliminary data.</text>
</comment>
<reference evidence="1 2" key="1">
    <citation type="journal article" date="2019" name="Commun. Biol.">
        <title>The bagworm genome reveals a unique fibroin gene that provides high tensile strength.</title>
        <authorList>
            <person name="Kono N."/>
            <person name="Nakamura H."/>
            <person name="Ohtoshi R."/>
            <person name="Tomita M."/>
            <person name="Numata K."/>
            <person name="Arakawa K."/>
        </authorList>
    </citation>
    <scope>NUCLEOTIDE SEQUENCE [LARGE SCALE GENOMIC DNA]</scope>
</reference>
<proteinExistence type="predicted"/>
<evidence type="ECO:0000313" key="2">
    <source>
        <dbReference type="Proteomes" id="UP000299102"/>
    </source>
</evidence>
<accession>A0A4C1YAV2</accession>
<name>A0A4C1YAV2_EUMVA</name>
<dbReference type="EMBL" id="BGZK01001165">
    <property type="protein sequence ID" value="GBP73196.1"/>
    <property type="molecule type" value="Genomic_DNA"/>
</dbReference>
<gene>
    <name evidence="1" type="ORF">EVAR_54930_1</name>
</gene>
<organism evidence="1 2">
    <name type="scientific">Eumeta variegata</name>
    <name type="common">Bagworm moth</name>
    <name type="synonym">Eumeta japonica</name>
    <dbReference type="NCBI Taxonomy" id="151549"/>
    <lineage>
        <taxon>Eukaryota</taxon>
        <taxon>Metazoa</taxon>
        <taxon>Ecdysozoa</taxon>
        <taxon>Arthropoda</taxon>
        <taxon>Hexapoda</taxon>
        <taxon>Insecta</taxon>
        <taxon>Pterygota</taxon>
        <taxon>Neoptera</taxon>
        <taxon>Endopterygota</taxon>
        <taxon>Lepidoptera</taxon>
        <taxon>Glossata</taxon>
        <taxon>Ditrysia</taxon>
        <taxon>Tineoidea</taxon>
        <taxon>Psychidae</taxon>
        <taxon>Oiketicinae</taxon>
        <taxon>Eumeta</taxon>
    </lineage>
</organism>
<keyword evidence="2" id="KW-1185">Reference proteome</keyword>
<dbReference type="Proteomes" id="UP000299102">
    <property type="component" value="Unassembled WGS sequence"/>
</dbReference>
<dbReference type="AlphaFoldDB" id="A0A4C1YAV2"/>
<sequence length="272" mass="31479">MICLSLGRTVESQRIVRSIVETYVAVGLHEKNSFWRLDTEGSKVLRYTALSYSPQCIYYYSLFQYRTNRSDDTAISPWSRRPLLPFQNQSFPKLSTSTLPSLDIGRHSRYRASPRRVYTFRGDVLHFQITSHDDLIVHRQHTSQNRACRRTNRASSKSVRVCFCVLNNALRTTCRLSRVPVASRISGRCQSRVDGFLTLLRIPKETKFHEDDAISQWPKLSLSLVRGGRLRAHVSARAVRAQEINYVNIKRLSRYSFDIKIRPDGKLCRRGP</sequence>
<protein>
    <submittedName>
        <fullName evidence="1">Uncharacterized protein</fullName>
    </submittedName>
</protein>